<evidence type="ECO:0000313" key="1">
    <source>
        <dbReference type="EMBL" id="EOB01634.1"/>
    </source>
</evidence>
<dbReference type="EMBL" id="KB743065">
    <property type="protein sequence ID" value="EOB01634.1"/>
    <property type="molecule type" value="Genomic_DNA"/>
</dbReference>
<dbReference type="AlphaFoldDB" id="R0L7M9"/>
<evidence type="ECO:0000313" key="2">
    <source>
        <dbReference type="Proteomes" id="UP000296049"/>
    </source>
</evidence>
<organism evidence="1 2">
    <name type="scientific">Anas platyrhynchos</name>
    <name type="common">Mallard</name>
    <name type="synonym">Anas boschas</name>
    <dbReference type="NCBI Taxonomy" id="8839"/>
    <lineage>
        <taxon>Eukaryota</taxon>
        <taxon>Metazoa</taxon>
        <taxon>Chordata</taxon>
        <taxon>Craniata</taxon>
        <taxon>Vertebrata</taxon>
        <taxon>Euteleostomi</taxon>
        <taxon>Archelosauria</taxon>
        <taxon>Archosauria</taxon>
        <taxon>Dinosauria</taxon>
        <taxon>Saurischia</taxon>
        <taxon>Theropoda</taxon>
        <taxon>Coelurosauria</taxon>
        <taxon>Aves</taxon>
        <taxon>Neognathae</taxon>
        <taxon>Galloanserae</taxon>
        <taxon>Anseriformes</taxon>
        <taxon>Anatidae</taxon>
        <taxon>Anatinae</taxon>
        <taxon>Anas</taxon>
    </lineage>
</organism>
<dbReference type="Proteomes" id="UP000296049">
    <property type="component" value="Unassembled WGS sequence"/>
</dbReference>
<protein>
    <submittedName>
        <fullName evidence="1">Uncharacterized protein</fullName>
    </submittedName>
</protein>
<sequence>MAVNKFKFGFKNPIAVGSAGTETCRSSAASEQVNKAVIGRASALPTLRTPQYPNCEKEAVDTWLFYTFIVSSDWGKVLKEPPHTYSPTLQAGVCSSVSVHPTAVVSYSVSCSMLIKIEFSRKFYWGAAFSVDAVMWEVQHDELLEDVPALCFLGFYTIGRDLNAFSFTNINCGGQS</sequence>
<name>R0L7M9_ANAPL</name>
<gene>
    <name evidence="1" type="ORF">Anapl_17756</name>
</gene>
<accession>R0L7M9</accession>
<keyword evidence="2" id="KW-1185">Reference proteome</keyword>
<reference evidence="2" key="1">
    <citation type="journal article" date="2013" name="Nat. Genet.">
        <title>The duck genome and transcriptome provide insight into an avian influenza virus reservoir species.</title>
        <authorList>
            <person name="Huang Y."/>
            <person name="Li Y."/>
            <person name="Burt D.W."/>
            <person name="Chen H."/>
            <person name="Zhang Y."/>
            <person name="Qian W."/>
            <person name="Kim H."/>
            <person name="Gan S."/>
            <person name="Zhao Y."/>
            <person name="Li J."/>
            <person name="Yi K."/>
            <person name="Feng H."/>
            <person name="Zhu P."/>
            <person name="Li B."/>
            <person name="Liu Q."/>
            <person name="Fairley S."/>
            <person name="Magor K.E."/>
            <person name="Du Z."/>
            <person name="Hu X."/>
            <person name="Goodman L."/>
            <person name="Tafer H."/>
            <person name="Vignal A."/>
            <person name="Lee T."/>
            <person name="Kim K.W."/>
            <person name="Sheng Z."/>
            <person name="An Y."/>
            <person name="Searle S."/>
            <person name="Herrero J."/>
            <person name="Groenen M.A."/>
            <person name="Crooijmans R.P."/>
            <person name="Faraut T."/>
            <person name="Cai Q."/>
            <person name="Webster R.G."/>
            <person name="Aldridge J.R."/>
            <person name="Warren W.C."/>
            <person name="Bartschat S."/>
            <person name="Kehr S."/>
            <person name="Marz M."/>
            <person name="Stadler P.F."/>
            <person name="Smith J."/>
            <person name="Kraus R.H."/>
            <person name="Zhao Y."/>
            <person name="Ren L."/>
            <person name="Fei J."/>
            <person name="Morisson M."/>
            <person name="Kaiser P."/>
            <person name="Griffin D.K."/>
            <person name="Rao M."/>
            <person name="Pitel F."/>
            <person name="Wang J."/>
            <person name="Li N."/>
        </authorList>
    </citation>
    <scope>NUCLEOTIDE SEQUENCE [LARGE SCALE GENOMIC DNA]</scope>
</reference>
<proteinExistence type="predicted"/>